<dbReference type="InterPro" id="IPR027417">
    <property type="entry name" value="P-loop_NTPase"/>
</dbReference>
<organism evidence="2 3">
    <name type="scientific">Bradyrhizobium diversitatis</name>
    <dbReference type="NCBI Taxonomy" id="2755406"/>
    <lineage>
        <taxon>Bacteria</taxon>
        <taxon>Pseudomonadati</taxon>
        <taxon>Pseudomonadota</taxon>
        <taxon>Alphaproteobacteria</taxon>
        <taxon>Hyphomicrobiales</taxon>
        <taxon>Nitrobacteraceae</taxon>
        <taxon>Bradyrhizobium</taxon>
    </lineage>
</organism>
<dbReference type="InterPro" id="IPR050238">
    <property type="entry name" value="DNA_Rep/Repair_Clamp_Loader"/>
</dbReference>
<dbReference type="Proteomes" id="UP001194539">
    <property type="component" value="Unassembled WGS sequence"/>
</dbReference>
<name>A0ABS0NXK2_9BRAD</name>
<reference evidence="2 3" key="1">
    <citation type="submission" date="2020-07" db="EMBL/GenBank/DDBJ databases">
        <title>Bradyrhizobium diversity isolated from nodules of indigenous legumes of Western Australia.</title>
        <authorList>
            <person name="Klepa M.S."/>
        </authorList>
    </citation>
    <scope>NUCLEOTIDE SEQUENCE [LARGE SCALE GENOMIC DNA]</scope>
    <source>
        <strain evidence="2 3">CNPSo 4019</strain>
    </source>
</reference>
<dbReference type="PANTHER" id="PTHR11669:SF0">
    <property type="entry name" value="PROTEIN STICHEL-LIKE 2"/>
    <property type="match status" value="1"/>
</dbReference>
<gene>
    <name evidence="2" type="ORF">H1B27_05490</name>
</gene>
<dbReference type="CDD" id="cd00009">
    <property type="entry name" value="AAA"/>
    <property type="match status" value="1"/>
</dbReference>
<keyword evidence="3" id="KW-1185">Reference proteome</keyword>
<dbReference type="SMART" id="SM00382">
    <property type="entry name" value="AAA"/>
    <property type="match status" value="1"/>
</dbReference>
<comment type="caution">
    <text evidence="2">The sequence shown here is derived from an EMBL/GenBank/DDBJ whole genome shotgun (WGS) entry which is preliminary data.</text>
</comment>
<sequence length="664" mass="75419">MRWEQKYRPERFDQVRGQDHAVRLLSALSVQRTQGRNLLLHGAVGSGKTSLAKLFSRALNCIDIGPDGSPCGRCDNCLDPRRYHFEYDVPGRSDDNALGWAKEIVRSHSKSRVRVLFFDEAHALSKTTQNGFLKLIEDDQSGTCFFFATTEVRKLLPAFASRLTEIRIHALTPAVAYELLEHIAKQENIAYEPEALHLLVAAKPPFARDLTIALQRLHDDGGRIDANLVKSVYDLSVRDHLGEYCIALARGDRHAQVASMRQWPAPLAEKVRWIRTFLATVYYNEVLGQLLPLDPLVQSMVAARREFVAQLCARFDLANCAEAEPFLEGMLEFWSQPAPQDDETALLKLMLFEGLVSSGLLRPGKMHREEDLPDIASKRPDATGSATSSESPVVASSLYMRREEIRQIINRSSFFVQHYGALLNVALLIRIRSSDDLECVAAEAIGGFCDKLEAWAGLDSRNFASIAVLERDGGEIVGRIAAHLDQNQVCELEAFCVDWSERCGHLIEISKGDADEQTFFHWRNVQELCAGFVPIDNDQPSEKDLRQLLGVPRTKWRSPGPFSYQRVIFSKRLSDGSIAQASEFGMSPLSTFDAEKWNWISKGWELREFPDRQAERRQRQREISEIKSRFRNDPIQLQGHLSQCIDAWNGLTPERRVRRWRGWW</sequence>
<dbReference type="EMBL" id="JACEGD010000005">
    <property type="protein sequence ID" value="MBH5385736.1"/>
    <property type="molecule type" value="Genomic_DNA"/>
</dbReference>
<dbReference type="SUPFAM" id="SSF52540">
    <property type="entry name" value="P-loop containing nucleoside triphosphate hydrolases"/>
    <property type="match status" value="1"/>
</dbReference>
<proteinExistence type="predicted"/>
<dbReference type="PANTHER" id="PTHR11669">
    <property type="entry name" value="REPLICATION FACTOR C / DNA POLYMERASE III GAMMA-TAU SUBUNIT"/>
    <property type="match status" value="1"/>
</dbReference>
<dbReference type="Pfam" id="PF13177">
    <property type="entry name" value="DNA_pol3_delta2"/>
    <property type="match status" value="1"/>
</dbReference>
<accession>A0ABS0NXK2</accession>
<evidence type="ECO:0000313" key="2">
    <source>
        <dbReference type="EMBL" id="MBH5385736.1"/>
    </source>
</evidence>
<evidence type="ECO:0000259" key="1">
    <source>
        <dbReference type="SMART" id="SM00382"/>
    </source>
</evidence>
<dbReference type="Gene3D" id="3.40.50.300">
    <property type="entry name" value="P-loop containing nucleotide triphosphate hydrolases"/>
    <property type="match status" value="1"/>
</dbReference>
<evidence type="ECO:0000313" key="3">
    <source>
        <dbReference type="Proteomes" id="UP001194539"/>
    </source>
</evidence>
<dbReference type="InterPro" id="IPR003593">
    <property type="entry name" value="AAA+_ATPase"/>
</dbReference>
<dbReference type="RefSeq" id="WP_197965290.1">
    <property type="nucleotide sequence ID" value="NZ_JACEGD010000005.1"/>
</dbReference>
<protein>
    <submittedName>
        <fullName evidence="2">AAA family ATPase</fullName>
    </submittedName>
</protein>
<feature type="domain" description="AAA+ ATPase" evidence="1">
    <location>
        <begin position="34"/>
        <end position="174"/>
    </location>
</feature>